<dbReference type="EMBL" id="JADCTT010000001">
    <property type="protein sequence ID" value="KAF9759769.1"/>
    <property type="molecule type" value="Genomic_DNA"/>
</dbReference>
<name>A0A8H7TTV3_BIOOC</name>
<dbReference type="Proteomes" id="UP000616885">
    <property type="component" value="Unassembled WGS sequence"/>
</dbReference>
<dbReference type="GO" id="GO:0046872">
    <property type="term" value="F:metal ion binding"/>
    <property type="evidence" value="ECO:0007669"/>
    <property type="project" value="UniProtKB-KW"/>
</dbReference>
<keyword evidence="6" id="KW-0136">Cellulose degradation</keyword>
<keyword evidence="7" id="KW-0560">Oxidoreductase</keyword>
<evidence type="ECO:0000256" key="14">
    <source>
        <dbReference type="ARBA" id="ARBA00045077"/>
    </source>
</evidence>
<comment type="cofactor">
    <cofactor evidence="1">
        <name>Cu(2+)</name>
        <dbReference type="ChEBI" id="CHEBI:29036"/>
    </cofactor>
</comment>
<comment type="subcellular location">
    <subcellularLocation>
        <location evidence="2">Secreted</location>
    </subcellularLocation>
</comment>
<keyword evidence="11" id="KW-0119">Carbohydrate metabolism</keyword>
<evidence type="ECO:0000256" key="15">
    <source>
        <dbReference type="ARBA" id="ARBA00047174"/>
    </source>
</evidence>
<comment type="similarity">
    <text evidence="13">Belongs to the polysaccharide monooxygenase AA9 family.</text>
</comment>
<evidence type="ECO:0000256" key="1">
    <source>
        <dbReference type="ARBA" id="ARBA00001973"/>
    </source>
</evidence>
<evidence type="ECO:0000256" key="13">
    <source>
        <dbReference type="ARBA" id="ARBA00044502"/>
    </source>
</evidence>
<feature type="signal peptide" evidence="16">
    <location>
        <begin position="1"/>
        <end position="16"/>
    </location>
</feature>
<keyword evidence="3" id="KW-0964">Secreted</keyword>
<evidence type="ECO:0000256" key="2">
    <source>
        <dbReference type="ARBA" id="ARBA00004613"/>
    </source>
</evidence>
<evidence type="ECO:0000256" key="7">
    <source>
        <dbReference type="ARBA" id="ARBA00023002"/>
    </source>
</evidence>
<sequence>MKISAAILGLVSLGQAHYHFHTTIYNDVASEKFEFIRETDWNLRDGPELDVFGPNMTCNRMNANPFTEQGTKVLEVTAGSTIDFEGYIEISHPGPLQFFLAKAPSGTKVEEFDGLGDVWFKIYSDGDESSIIDERLTWPNWKKNRVSIKIPECVADGEYLLRLEHIALHNASQDNGAQFYISCAQIRVTRGTGTLQPSPSDLLAFPGSYDPKDPGLFLHIWYPIPTSYTAPGGPVLQC</sequence>
<evidence type="ECO:0000256" key="16">
    <source>
        <dbReference type="SAM" id="SignalP"/>
    </source>
</evidence>
<keyword evidence="9" id="KW-0503">Monooxygenase</keyword>
<feature type="domain" description="Auxiliary Activity family 9 catalytic" evidence="17">
    <location>
        <begin position="17"/>
        <end position="228"/>
    </location>
</feature>
<evidence type="ECO:0000313" key="18">
    <source>
        <dbReference type="EMBL" id="KAF9759769.1"/>
    </source>
</evidence>
<evidence type="ECO:0000256" key="9">
    <source>
        <dbReference type="ARBA" id="ARBA00023033"/>
    </source>
</evidence>
<dbReference type="Pfam" id="PF03443">
    <property type="entry name" value="AA9"/>
    <property type="match status" value="1"/>
</dbReference>
<dbReference type="EC" id="1.14.99.56" evidence="15"/>
<dbReference type="InterPro" id="IPR049892">
    <property type="entry name" value="AA9"/>
</dbReference>
<evidence type="ECO:0000313" key="19">
    <source>
        <dbReference type="Proteomes" id="UP000616885"/>
    </source>
</evidence>
<comment type="catalytic activity">
    <reaction evidence="14">
        <text>[(1-&gt;4)-beta-D-glucosyl]n+m + reduced acceptor + O2 = 4-dehydro-beta-D-glucosyl-[(1-&gt;4)-beta-D-glucosyl]n-1 + [(1-&gt;4)-beta-D-glucosyl]m + acceptor + H2O.</text>
        <dbReference type="EC" id="1.14.99.56"/>
    </reaction>
</comment>
<dbReference type="PANTHER" id="PTHR33353">
    <property type="entry name" value="PUTATIVE (AFU_ORTHOLOGUE AFUA_1G12560)-RELATED"/>
    <property type="match status" value="1"/>
</dbReference>
<keyword evidence="4" id="KW-0479">Metal-binding</keyword>
<feature type="chain" id="PRO_5034323836" description="lytic cellulose monooxygenase (C4-dehydrogenating)" evidence="16">
    <location>
        <begin position="17"/>
        <end position="238"/>
    </location>
</feature>
<evidence type="ECO:0000256" key="4">
    <source>
        <dbReference type="ARBA" id="ARBA00022723"/>
    </source>
</evidence>
<reference evidence="18" key="1">
    <citation type="submission" date="2020-10" db="EMBL/GenBank/DDBJ databases">
        <title>High-Quality Genome Resource of Clonostachys rosea strain S41 by Oxford Nanopore Long-Read Sequencing.</title>
        <authorList>
            <person name="Wang H."/>
        </authorList>
    </citation>
    <scope>NUCLEOTIDE SEQUENCE</scope>
    <source>
        <strain evidence="18">S41</strain>
    </source>
</reference>
<evidence type="ECO:0000256" key="6">
    <source>
        <dbReference type="ARBA" id="ARBA00023001"/>
    </source>
</evidence>
<evidence type="ECO:0000256" key="8">
    <source>
        <dbReference type="ARBA" id="ARBA00023008"/>
    </source>
</evidence>
<proteinExistence type="inferred from homology"/>
<dbReference type="CDD" id="cd21175">
    <property type="entry name" value="LPMO_AA9"/>
    <property type="match status" value="1"/>
</dbReference>
<evidence type="ECO:0000256" key="10">
    <source>
        <dbReference type="ARBA" id="ARBA00023157"/>
    </source>
</evidence>
<keyword evidence="5 16" id="KW-0732">Signal</keyword>
<keyword evidence="8" id="KW-0186">Copper</keyword>
<protein>
    <recommendedName>
        <fullName evidence="15">lytic cellulose monooxygenase (C4-dehydrogenating)</fullName>
        <ecNumber evidence="15">1.14.99.56</ecNumber>
    </recommendedName>
</protein>
<evidence type="ECO:0000256" key="5">
    <source>
        <dbReference type="ARBA" id="ARBA00022729"/>
    </source>
</evidence>
<dbReference type="PANTHER" id="PTHR33353:SF10">
    <property type="entry name" value="ENDO-BETA-1,4-GLUCANASE D"/>
    <property type="match status" value="1"/>
</dbReference>
<evidence type="ECO:0000256" key="12">
    <source>
        <dbReference type="ARBA" id="ARBA00023326"/>
    </source>
</evidence>
<organism evidence="18 19">
    <name type="scientific">Bionectria ochroleuca</name>
    <name type="common">Gliocladium roseum</name>
    <dbReference type="NCBI Taxonomy" id="29856"/>
    <lineage>
        <taxon>Eukaryota</taxon>
        <taxon>Fungi</taxon>
        <taxon>Dikarya</taxon>
        <taxon>Ascomycota</taxon>
        <taxon>Pezizomycotina</taxon>
        <taxon>Sordariomycetes</taxon>
        <taxon>Hypocreomycetidae</taxon>
        <taxon>Hypocreales</taxon>
        <taxon>Bionectriaceae</taxon>
        <taxon>Clonostachys</taxon>
    </lineage>
</organism>
<dbReference type="AlphaFoldDB" id="A0A8H7TTV3"/>
<dbReference type="GO" id="GO:0030245">
    <property type="term" value="P:cellulose catabolic process"/>
    <property type="evidence" value="ECO:0007669"/>
    <property type="project" value="UniProtKB-KW"/>
</dbReference>
<evidence type="ECO:0000256" key="11">
    <source>
        <dbReference type="ARBA" id="ARBA00023277"/>
    </source>
</evidence>
<keyword evidence="10" id="KW-1015">Disulfide bond</keyword>
<evidence type="ECO:0000256" key="3">
    <source>
        <dbReference type="ARBA" id="ARBA00022525"/>
    </source>
</evidence>
<dbReference type="GO" id="GO:0004497">
    <property type="term" value="F:monooxygenase activity"/>
    <property type="evidence" value="ECO:0007669"/>
    <property type="project" value="UniProtKB-KW"/>
</dbReference>
<accession>A0A8H7TTV3</accession>
<comment type="caution">
    <text evidence="18">The sequence shown here is derived from an EMBL/GenBank/DDBJ whole genome shotgun (WGS) entry which is preliminary data.</text>
</comment>
<gene>
    <name evidence="18" type="ORF">IM811_001463</name>
</gene>
<dbReference type="InterPro" id="IPR005103">
    <property type="entry name" value="AA9_LPMO"/>
</dbReference>
<dbReference type="Gene3D" id="2.70.50.70">
    <property type="match status" value="1"/>
</dbReference>
<evidence type="ECO:0000259" key="17">
    <source>
        <dbReference type="Pfam" id="PF03443"/>
    </source>
</evidence>
<keyword evidence="12" id="KW-0624">Polysaccharide degradation</keyword>
<dbReference type="GO" id="GO:0005576">
    <property type="term" value="C:extracellular region"/>
    <property type="evidence" value="ECO:0007669"/>
    <property type="project" value="UniProtKB-SubCell"/>
</dbReference>